<protein>
    <recommendedName>
        <fullName evidence="3">Glycine cleavage system H protein</fullName>
    </recommendedName>
</protein>
<feature type="domain" description="Lipoyl-binding" evidence="5">
    <location>
        <begin position="24"/>
        <end position="108"/>
    </location>
</feature>
<dbReference type="OrthoDB" id="9796712at2"/>
<dbReference type="InterPro" id="IPR011053">
    <property type="entry name" value="Single_hybrid_motif"/>
</dbReference>
<comment type="similarity">
    <text evidence="1 3">Belongs to the GcvH family.</text>
</comment>
<comment type="subunit">
    <text evidence="3">The glycine cleavage system is composed of four proteins: P, T, L and H.</text>
</comment>
<dbReference type="InterPro" id="IPR002930">
    <property type="entry name" value="GCV_H"/>
</dbReference>
<dbReference type="PANTHER" id="PTHR11715:SF3">
    <property type="entry name" value="GLYCINE CLEAVAGE SYSTEM H PROTEIN-RELATED"/>
    <property type="match status" value="1"/>
</dbReference>
<gene>
    <name evidence="3 6" type="primary">gcvH</name>
    <name evidence="6" type="ORF">FIV34_04475</name>
</gene>
<evidence type="ECO:0000259" key="5">
    <source>
        <dbReference type="PROSITE" id="PS50968"/>
    </source>
</evidence>
<reference evidence="6 7" key="1">
    <citation type="submission" date="2019-06" db="EMBL/GenBank/DDBJ databases">
        <title>A complete genome sequence for Luteibacter pinisoli MAH-14.</title>
        <authorList>
            <person name="Baltrus D.A."/>
        </authorList>
    </citation>
    <scope>NUCLEOTIDE SEQUENCE [LARGE SCALE GENOMIC DNA]</scope>
    <source>
        <strain evidence="6 7">MAH-14</strain>
    </source>
</reference>
<dbReference type="InterPro" id="IPR017453">
    <property type="entry name" value="GCV_H_sub"/>
</dbReference>
<comment type="cofactor">
    <cofactor evidence="3">
        <name>(R)-lipoate</name>
        <dbReference type="ChEBI" id="CHEBI:83088"/>
    </cofactor>
    <text evidence="3">Binds 1 lipoyl cofactor covalently.</text>
</comment>
<dbReference type="GO" id="GO:0019464">
    <property type="term" value="P:glycine decarboxylation via glycine cleavage system"/>
    <property type="evidence" value="ECO:0007669"/>
    <property type="project" value="UniProtKB-UniRule"/>
</dbReference>
<keyword evidence="7" id="KW-1185">Reference proteome</keyword>
<evidence type="ECO:0000313" key="6">
    <source>
        <dbReference type="EMBL" id="QDE38510.1"/>
    </source>
</evidence>
<dbReference type="Pfam" id="PF01597">
    <property type="entry name" value="GCV_H"/>
    <property type="match status" value="1"/>
</dbReference>
<dbReference type="RefSeq" id="WP_139980087.1">
    <property type="nucleotide sequence ID" value="NZ_CP041046.1"/>
</dbReference>
<dbReference type="HAMAP" id="MF_00272">
    <property type="entry name" value="GcvH"/>
    <property type="match status" value="1"/>
</dbReference>
<dbReference type="Gene3D" id="2.40.50.100">
    <property type="match status" value="1"/>
</dbReference>
<evidence type="ECO:0000256" key="3">
    <source>
        <dbReference type="HAMAP-Rule" id="MF_00272"/>
    </source>
</evidence>
<evidence type="ECO:0000256" key="4">
    <source>
        <dbReference type="PIRSR" id="PIRSR617453-50"/>
    </source>
</evidence>
<dbReference type="NCBIfam" id="TIGR00527">
    <property type="entry name" value="gcvH"/>
    <property type="match status" value="1"/>
</dbReference>
<dbReference type="KEGG" id="lpy:FIV34_04475"/>
<comment type="function">
    <text evidence="3">The glycine cleavage system catalyzes the degradation of glycine. The H protein shuttles the methylamine group of glycine from the P protein to the T protein.</text>
</comment>
<dbReference type="PANTHER" id="PTHR11715">
    <property type="entry name" value="GLYCINE CLEAVAGE SYSTEM H PROTEIN"/>
    <property type="match status" value="1"/>
</dbReference>
<dbReference type="PROSITE" id="PS50968">
    <property type="entry name" value="BIOTINYL_LIPOYL"/>
    <property type="match status" value="1"/>
</dbReference>
<accession>A0A4Y5YZN1</accession>
<proteinExistence type="inferred from homology"/>
<dbReference type="SUPFAM" id="SSF51230">
    <property type="entry name" value="Single hybrid motif"/>
    <property type="match status" value="1"/>
</dbReference>
<dbReference type="GO" id="GO:0009249">
    <property type="term" value="P:protein lipoylation"/>
    <property type="evidence" value="ECO:0007669"/>
    <property type="project" value="TreeGrafter"/>
</dbReference>
<keyword evidence="2 3" id="KW-0450">Lipoyl</keyword>
<feature type="modified residue" description="N6-lipoyllysine" evidence="3 4">
    <location>
        <position position="67"/>
    </location>
</feature>
<dbReference type="GO" id="GO:0005960">
    <property type="term" value="C:glycine cleavage complex"/>
    <property type="evidence" value="ECO:0007669"/>
    <property type="project" value="InterPro"/>
</dbReference>
<dbReference type="InterPro" id="IPR033753">
    <property type="entry name" value="GCV_H/Fam206"/>
</dbReference>
<evidence type="ECO:0000256" key="1">
    <source>
        <dbReference type="ARBA" id="ARBA00009249"/>
    </source>
</evidence>
<dbReference type="GO" id="GO:0005829">
    <property type="term" value="C:cytosol"/>
    <property type="evidence" value="ECO:0007669"/>
    <property type="project" value="TreeGrafter"/>
</dbReference>
<organism evidence="6 7">
    <name type="scientific">Luteibacter pinisoli</name>
    <dbReference type="NCBI Taxonomy" id="2589080"/>
    <lineage>
        <taxon>Bacteria</taxon>
        <taxon>Pseudomonadati</taxon>
        <taxon>Pseudomonadota</taxon>
        <taxon>Gammaproteobacteria</taxon>
        <taxon>Lysobacterales</taxon>
        <taxon>Rhodanobacteraceae</taxon>
        <taxon>Luteibacter</taxon>
    </lineage>
</organism>
<dbReference type="AlphaFoldDB" id="A0A4Y5YZN1"/>
<sequence length="133" mass="14288">MSDIPGDLLFLKSHEWVRINDDGTATVGISDHAQEALGDLVYVELPEVGSTVEAGEGKGVAVVESVKAASDIYSPLSGEVVEVNEKLSDAPETINSDAYGDGWIFKIKYSNLGEKDDLLTPDEYSEVAESDDH</sequence>
<evidence type="ECO:0000313" key="7">
    <source>
        <dbReference type="Proteomes" id="UP000316093"/>
    </source>
</evidence>
<dbReference type="NCBIfam" id="NF002270">
    <property type="entry name" value="PRK01202.1"/>
    <property type="match status" value="1"/>
</dbReference>
<dbReference type="EMBL" id="CP041046">
    <property type="protein sequence ID" value="QDE38510.1"/>
    <property type="molecule type" value="Genomic_DNA"/>
</dbReference>
<evidence type="ECO:0000256" key="2">
    <source>
        <dbReference type="ARBA" id="ARBA00022823"/>
    </source>
</evidence>
<dbReference type="InterPro" id="IPR000089">
    <property type="entry name" value="Biotin_lipoyl"/>
</dbReference>
<name>A0A4Y5YZN1_9GAMM</name>
<dbReference type="CDD" id="cd06848">
    <property type="entry name" value="GCS_H"/>
    <property type="match status" value="1"/>
</dbReference>
<dbReference type="Proteomes" id="UP000316093">
    <property type="component" value="Chromosome"/>
</dbReference>